<dbReference type="Pfam" id="PF01597">
    <property type="entry name" value="GCV_H"/>
    <property type="match status" value="1"/>
</dbReference>
<dbReference type="RefSeq" id="WP_137602274.1">
    <property type="nucleotide sequence ID" value="NZ_BJEB01000039.1"/>
</dbReference>
<keyword evidence="2" id="KW-0450">Lipoyl</keyword>
<keyword evidence="5" id="KW-1185">Reference proteome</keyword>
<evidence type="ECO:0000256" key="2">
    <source>
        <dbReference type="ARBA" id="ARBA00022823"/>
    </source>
</evidence>
<dbReference type="InterPro" id="IPR003016">
    <property type="entry name" value="2-oxoA_DH_lipoyl-BS"/>
</dbReference>
<dbReference type="GO" id="GO:0005829">
    <property type="term" value="C:cytosol"/>
    <property type="evidence" value="ECO:0007669"/>
    <property type="project" value="TreeGrafter"/>
</dbReference>
<dbReference type="Gene3D" id="2.40.50.100">
    <property type="match status" value="1"/>
</dbReference>
<gene>
    <name evidence="4" type="ORF">F0161_08445</name>
</gene>
<name>A0A5P1X5B2_9LACO</name>
<dbReference type="EMBL" id="CP043939">
    <property type="protein sequence ID" value="QER67869.1"/>
    <property type="molecule type" value="Genomic_DNA"/>
</dbReference>
<organism evidence="4 5">
    <name type="scientific">Paucilactobacillus nenjiangensis</name>
    <dbReference type="NCBI Taxonomy" id="1296540"/>
    <lineage>
        <taxon>Bacteria</taxon>
        <taxon>Bacillati</taxon>
        <taxon>Bacillota</taxon>
        <taxon>Bacilli</taxon>
        <taxon>Lactobacillales</taxon>
        <taxon>Lactobacillaceae</taxon>
        <taxon>Paucilactobacillus</taxon>
    </lineage>
</organism>
<dbReference type="KEGG" id="lnn:F0161_08445"/>
<dbReference type="PROSITE" id="PS00189">
    <property type="entry name" value="LIPOYL"/>
    <property type="match status" value="1"/>
</dbReference>
<evidence type="ECO:0000256" key="1">
    <source>
        <dbReference type="ARBA" id="ARBA00009249"/>
    </source>
</evidence>
<dbReference type="GO" id="GO:0009249">
    <property type="term" value="P:protein lipoylation"/>
    <property type="evidence" value="ECO:0007669"/>
    <property type="project" value="TreeGrafter"/>
</dbReference>
<dbReference type="InterPro" id="IPR000089">
    <property type="entry name" value="Biotin_lipoyl"/>
</dbReference>
<dbReference type="InterPro" id="IPR002930">
    <property type="entry name" value="GCV_H"/>
</dbReference>
<dbReference type="AlphaFoldDB" id="A0A5P1X5B2"/>
<proteinExistence type="inferred from homology"/>
<evidence type="ECO:0000313" key="5">
    <source>
        <dbReference type="Proteomes" id="UP000325295"/>
    </source>
</evidence>
<dbReference type="OrthoDB" id="9796712at2"/>
<accession>A0A5P1X5B2</accession>
<dbReference type="PANTHER" id="PTHR11715:SF3">
    <property type="entry name" value="GLYCINE CLEAVAGE SYSTEM H PROTEIN-RELATED"/>
    <property type="match status" value="1"/>
</dbReference>
<evidence type="ECO:0000259" key="3">
    <source>
        <dbReference type="PROSITE" id="PS50968"/>
    </source>
</evidence>
<feature type="domain" description="Lipoyl-binding" evidence="3">
    <location>
        <begin position="17"/>
        <end position="99"/>
    </location>
</feature>
<dbReference type="CDD" id="cd06848">
    <property type="entry name" value="GCS_H"/>
    <property type="match status" value="1"/>
</dbReference>
<dbReference type="GO" id="GO:0005960">
    <property type="term" value="C:glycine cleavage complex"/>
    <property type="evidence" value="ECO:0007669"/>
    <property type="project" value="InterPro"/>
</dbReference>
<protein>
    <submittedName>
        <fullName evidence="4">Glycine cleavage system protein H</fullName>
    </submittedName>
</protein>
<dbReference type="PROSITE" id="PS50968">
    <property type="entry name" value="BIOTINYL_LIPOYL"/>
    <property type="match status" value="1"/>
</dbReference>
<dbReference type="InterPro" id="IPR033753">
    <property type="entry name" value="GCV_H/Fam206"/>
</dbReference>
<reference evidence="4 5" key="1">
    <citation type="submission" date="2019-09" db="EMBL/GenBank/DDBJ databases">
        <title>Complete Genome Sequence of Lactobacillus nenjiangensis SH-Y15, isolated from sauerkraut.</title>
        <authorList>
            <person name="Yang H."/>
        </authorList>
    </citation>
    <scope>NUCLEOTIDE SEQUENCE [LARGE SCALE GENOMIC DNA]</scope>
    <source>
        <strain evidence="4 5">SH-Y15</strain>
    </source>
</reference>
<dbReference type="InterPro" id="IPR011053">
    <property type="entry name" value="Single_hybrid_motif"/>
</dbReference>
<evidence type="ECO:0000313" key="4">
    <source>
        <dbReference type="EMBL" id="QER67869.1"/>
    </source>
</evidence>
<dbReference type="PANTHER" id="PTHR11715">
    <property type="entry name" value="GLYCINE CLEAVAGE SYSTEM H PROTEIN"/>
    <property type="match status" value="1"/>
</dbReference>
<comment type="similarity">
    <text evidence="1">Belongs to the GcvH family.</text>
</comment>
<dbReference type="GO" id="GO:0019464">
    <property type="term" value="P:glycine decarboxylation via glycine cleavage system"/>
    <property type="evidence" value="ECO:0007669"/>
    <property type="project" value="InterPro"/>
</dbReference>
<dbReference type="SUPFAM" id="SSF51230">
    <property type="entry name" value="Single hybrid motif"/>
    <property type="match status" value="1"/>
</dbReference>
<sequence>MSEASKYFWVKKQANGTSRVGLSDGAVDELGAISFIDLPEVNATLKADGEFISVEAEKAVTDIPSPIAGTIAAVNPKLENDLSDLNSTQADLRWIAEVKEV</sequence>
<dbReference type="Proteomes" id="UP000325295">
    <property type="component" value="Chromosome"/>
</dbReference>